<proteinExistence type="predicted"/>
<keyword evidence="1" id="KW-1133">Transmembrane helix</keyword>
<protein>
    <recommendedName>
        <fullName evidence="3">Type II secretion system protein GspG C-terminal domain-containing protein</fullName>
    </recommendedName>
</protein>
<reference evidence="2" key="1">
    <citation type="submission" date="2024-05" db="EMBL/GenBank/DDBJ databases">
        <title>Planctomycetes of the genus Singulisphaera possess chitinolytic capabilities.</title>
        <authorList>
            <person name="Ivanova A."/>
        </authorList>
    </citation>
    <scope>NUCLEOTIDE SEQUENCE</scope>
    <source>
        <strain evidence="2">Ch08T</strain>
    </source>
</reference>
<evidence type="ECO:0008006" key="3">
    <source>
        <dbReference type="Google" id="ProtNLM"/>
    </source>
</evidence>
<dbReference type="RefSeq" id="WP_406701032.1">
    <property type="nucleotide sequence ID" value="NZ_CP155447.1"/>
</dbReference>
<feature type="transmembrane region" description="Helical" evidence="1">
    <location>
        <begin position="16"/>
        <end position="36"/>
    </location>
</feature>
<dbReference type="SUPFAM" id="SSF54523">
    <property type="entry name" value="Pili subunits"/>
    <property type="match status" value="1"/>
</dbReference>
<dbReference type="InterPro" id="IPR045584">
    <property type="entry name" value="Pilin-like"/>
</dbReference>
<dbReference type="AlphaFoldDB" id="A0AAU7CSL8"/>
<evidence type="ECO:0000313" key="2">
    <source>
        <dbReference type="EMBL" id="XBH08196.1"/>
    </source>
</evidence>
<name>A0AAU7CSL8_9BACT</name>
<keyword evidence="1" id="KW-0812">Transmembrane</keyword>
<dbReference type="EMBL" id="CP155447">
    <property type="protein sequence ID" value="XBH08196.1"/>
    <property type="molecule type" value="Genomic_DNA"/>
</dbReference>
<gene>
    <name evidence="2" type="ORF">V5E97_19790</name>
</gene>
<evidence type="ECO:0000256" key="1">
    <source>
        <dbReference type="SAM" id="Phobius"/>
    </source>
</evidence>
<organism evidence="2">
    <name type="scientific">Singulisphaera sp. Ch08</name>
    <dbReference type="NCBI Taxonomy" id="3120278"/>
    <lineage>
        <taxon>Bacteria</taxon>
        <taxon>Pseudomonadati</taxon>
        <taxon>Planctomycetota</taxon>
        <taxon>Planctomycetia</taxon>
        <taxon>Isosphaerales</taxon>
        <taxon>Isosphaeraceae</taxon>
        <taxon>Singulisphaera</taxon>
    </lineage>
</organism>
<sequence>MATREEASGRKSRRGWIGLVALLIALMFVPLVWLLMPRRFLGETLPSPNGYDDLIAAGRLVTGDIGKVADLDKANTNDLRALVEVNSDALARAQIGLGRKSAVPLAKSPSVEAHLEGFNTLRSLGRLLAAEAALREHEGRTADAAKLYFGVILYGRAMSTGGLIHERLAAGAIQYAGIRGLNRLAPTLSAEESRRLAREVERLDRAREPLDHVFNRDQEFHLARRGLSMQIGHAIYRKQMQAMLMPTKAAAKQSDRLNQTELRLLAATLALRAYRLDHPDEPVPPSLDALVPTYLEAIPFDPFSQGPMTFKAQGDVVRIYSVGPNGRDDGGIASPSRNSFVGDLLLESP</sequence>
<accession>A0AAU7CSL8</accession>
<keyword evidence="1" id="KW-0472">Membrane</keyword>